<gene>
    <name evidence="1" type="ORF">QO010_004607</name>
</gene>
<dbReference type="Proteomes" id="UP001228905">
    <property type="component" value="Unassembled WGS sequence"/>
</dbReference>
<proteinExistence type="predicted"/>
<dbReference type="EMBL" id="JAUSVS010000015">
    <property type="protein sequence ID" value="MDQ0466811.1"/>
    <property type="molecule type" value="Genomic_DNA"/>
</dbReference>
<reference evidence="1 2" key="1">
    <citation type="submission" date="2023-07" db="EMBL/GenBank/DDBJ databases">
        <title>Genomic Encyclopedia of Type Strains, Phase IV (KMG-IV): sequencing the most valuable type-strain genomes for metagenomic binning, comparative biology and taxonomic classification.</title>
        <authorList>
            <person name="Goeker M."/>
        </authorList>
    </citation>
    <scope>NUCLEOTIDE SEQUENCE [LARGE SCALE GENOMIC DNA]</scope>
    <source>
        <strain evidence="1 2">DSM 18695</strain>
    </source>
</reference>
<keyword evidence="2" id="KW-1185">Reference proteome</keyword>
<evidence type="ECO:0000313" key="2">
    <source>
        <dbReference type="Proteomes" id="UP001228905"/>
    </source>
</evidence>
<evidence type="ECO:0000313" key="1">
    <source>
        <dbReference type="EMBL" id="MDQ0466811.1"/>
    </source>
</evidence>
<organism evidence="1 2">
    <name type="scientific">Caulobacter ginsengisoli</name>
    <dbReference type="NCBI Taxonomy" id="400775"/>
    <lineage>
        <taxon>Bacteria</taxon>
        <taxon>Pseudomonadati</taxon>
        <taxon>Pseudomonadota</taxon>
        <taxon>Alphaproteobacteria</taxon>
        <taxon>Caulobacterales</taxon>
        <taxon>Caulobacteraceae</taxon>
        <taxon>Caulobacter</taxon>
    </lineage>
</organism>
<comment type="caution">
    <text evidence="1">The sequence shown here is derived from an EMBL/GenBank/DDBJ whole genome shotgun (WGS) entry which is preliminary data.</text>
</comment>
<protein>
    <submittedName>
        <fullName evidence="1">Uncharacterized protein</fullName>
    </submittedName>
</protein>
<sequence length="185" mass="20454">MADPVRLARHSPLIAALLEDAGWVSPGRGGRPLYVIGFRSCGDTVRLKAALFDDLIAAGVDIRLITIARPDQDGVAKSTAIERTTVAELWLHRSWALAERWERAPLADWTAEGVPPADGDSFRSLAVEAGRELIEALTPLLLDEGVTPDRFRYPTLIWPEWDGGWWGLVCEEAATWRVVRNVFGL</sequence>
<dbReference type="RefSeq" id="WP_307352976.1">
    <property type="nucleotide sequence ID" value="NZ_JAUSVS010000015.1"/>
</dbReference>
<name>A0ABU0IXS2_9CAUL</name>
<accession>A0ABU0IXS2</accession>